<keyword evidence="1" id="KW-0472">Membrane</keyword>
<sequence>MHEWYGYGGYGGGIGAFLITLLILLVIFLVCREIVCWYWKINKAVELLERQNVLLERIEARLSAPAAPPAAPPLVTPPAR</sequence>
<keyword evidence="1" id="KW-0812">Transmembrane</keyword>
<name>I2PXM5_9BACT</name>
<protein>
    <submittedName>
        <fullName evidence="2">Uncharacterized protein</fullName>
    </submittedName>
</protein>
<evidence type="ECO:0000313" key="2">
    <source>
        <dbReference type="EMBL" id="EIG52281.1"/>
    </source>
</evidence>
<reference evidence="2" key="1">
    <citation type="submission" date="2011-11" db="EMBL/GenBank/DDBJ databases">
        <title>Improved High-Quality Draft sequence of Desulfovibrio sp. U5L.</title>
        <authorList>
            <consortium name="US DOE Joint Genome Institute"/>
            <person name="Lucas S."/>
            <person name="Han J."/>
            <person name="Lapidus A."/>
            <person name="Cheng J.-F."/>
            <person name="Goodwin L."/>
            <person name="Pitluck S."/>
            <person name="Peters L."/>
            <person name="Ovchinnikova G."/>
            <person name="Held B."/>
            <person name="Detter J.C."/>
            <person name="Han C."/>
            <person name="Tapia R."/>
            <person name="Land M."/>
            <person name="Hauser L."/>
            <person name="Kyrpides N."/>
            <person name="Ivanova N."/>
            <person name="Pagani I."/>
            <person name="Gabster J."/>
            <person name="Walker C."/>
            <person name="Stolyar S."/>
            <person name="Stahl D."/>
            <person name="Arkin A."/>
            <person name="Dehal P."/>
            <person name="Hazen T."/>
            <person name="Woyke T."/>
        </authorList>
    </citation>
    <scope>NUCLEOTIDE SEQUENCE [LARGE SCALE GENOMIC DNA]</scope>
    <source>
        <strain evidence="2">U5L</strain>
    </source>
</reference>
<proteinExistence type="predicted"/>
<evidence type="ECO:0000256" key="1">
    <source>
        <dbReference type="SAM" id="Phobius"/>
    </source>
</evidence>
<accession>I2PXM5</accession>
<feature type="transmembrane region" description="Helical" evidence="1">
    <location>
        <begin position="12"/>
        <end position="31"/>
    </location>
</feature>
<organism evidence="2">
    <name type="scientific">Desulfovibrio sp. U5L</name>
    <dbReference type="NCBI Taxonomy" id="596152"/>
    <lineage>
        <taxon>Bacteria</taxon>
        <taxon>Pseudomonadati</taxon>
        <taxon>Thermodesulfobacteriota</taxon>
        <taxon>Desulfovibrionia</taxon>
        <taxon>Desulfovibrionales</taxon>
        <taxon>Desulfovibrionaceae</taxon>
        <taxon>Desulfovibrio</taxon>
    </lineage>
</organism>
<dbReference type="AlphaFoldDB" id="I2PXM5"/>
<dbReference type="HOGENOM" id="CLU_2584086_0_0_7"/>
<dbReference type="eggNOG" id="ENOG5033CK5">
    <property type="taxonomic scope" value="Bacteria"/>
</dbReference>
<keyword evidence="1" id="KW-1133">Transmembrane helix</keyword>
<dbReference type="OrthoDB" id="5461391at2"/>
<gene>
    <name evidence="2" type="ORF">DesU5LDRAFT_0576</name>
</gene>
<dbReference type="EMBL" id="JH600068">
    <property type="protein sequence ID" value="EIG52281.1"/>
    <property type="molecule type" value="Genomic_DNA"/>
</dbReference>